<accession>A0AAV6PU79</accession>
<feature type="region of interest" description="Disordered" evidence="1">
    <location>
        <begin position="1"/>
        <end position="70"/>
    </location>
</feature>
<evidence type="ECO:0000313" key="3">
    <source>
        <dbReference type="EMBL" id="KAG7475858.1"/>
    </source>
</evidence>
<dbReference type="InterPro" id="IPR040181">
    <property type="entry name" value="PKHG5/7"/>
</dbReference>
<feature type="domain" description="DH" evidence="2">
    <location>
        <begin position="179"/>
        <end position="371"/>
    </location>
</feature>
<feature type="compositionally biased region" description="Low complexity" evidence="1">
    <location>
        <begin position="817"/>
        <end position="826"/>
    </location>
</feature>
<dbReference type="CDD" id="cd00160">
    <property type="entry name" value="RhoGEF"/>
    <property type="match status" value="1"/>
</dbReference>
<proteinExistence type="predicted"/>
<feature type="region of interest" description="Disordered" evidence="1">
    <location>
        <begin position="947"/>
        <end position="993"/>
    </location>
</feature>
<dbReference type="PANTHER" id="PTHR13217">
    <property type="entry name" value="PLECKSTRIN HOMOLOGY DOMAIN-CONTAINING FAMILY G MEMBER 7"/>
    <property type="match status" value="1"/>
</dbReference>
<dbReference type="GO" id="GO:0005085">
    <property type="term" value="F:guanyl-nucleotide exchange factor activity"/>
    <property type="evidence" value="ECO:0007669"/>
    <property type="project" value="InterPro"/>
</dbReference>
<dbReference type="PROSITE" id="PS50010">
    <property type="entry name" value="DH_2"/>
    <property type="match status" value="1"/>
</dbReference>
<dbReference type="InterPro" id="IPR001849">
    <property type="entry name" value="PH_domain"/>
</dbReference>
<organism evidence="3 4">
    <name type="scientific">Solea senegalensis</name>
    <name type="common">Senegalese sole</name>
    <dbReference type="NCBI Taxonomy" id="28829"/>
    <lineage>
        <taxon>Eukaryota</taxon>
        <taxon>Metazoa</taxon>
        <taxon>Chordata</taxon>
        <taxon>Craniata</taxon>
        <taxon>Vertebrata</taxon>
        <taxon>Euteleostomi</taxon>
        <taxon>Actinopterygii</taxon>
        <taxon>Neopterygii</taxon>
        <taxon>Teleostei</taxon>
        <taxon>Neoteleostei</taxon>
        <taxon>Acanthomorphata</taxon>
        <taxon>Carangaria</taxon>
        <taxon>Pleuronectiformes</taxon>
        <taxon>Pleuronectoidei</taxon>
        <taxon>Soleidae</taxon>
        <taxon>Solea</taxon>
    </lineage>
</organism>
<feature type="compositionally biased region" description="Basic and acidic residues" evidence="1">
    <location>
        <begin position="34"/>
        <end position="50"/>
    </location>
</feature>
<evidence type="ECO:0000256" key="1">
    <source>
        <dbReference type="SAM" id="MobiDB-lite"/>
    </source>
</evidence>
<dbReference type="GO" id="GO:0043542">
    <property type="term" value="P:endothelial cell migration"/>
    <property type="evidence" value="ECO:0007669"/>
    <property type="project" value="TreeGrafter"/>
</dbReference>
<dbReference type="Proteomes" id="UP000693946">
    <property type="component" value="Linkage Group LG9"/>
</dbReference>
<dbReference type="SMART" id="SM00325">
    <property type="entry name" value="RhoGEF"/>
    <property type="match status" value="1"/>
</dbReference>
<feature type="compositionally biased region" description="Polar residues" evidence="1">
    <location>
        <begin position="1"/>
        <end position="15"/>
    </location>
</feature>
<evidence type="ECO:0000259" key="2">
    <source>
        <dbReference type="PROSITE" id="PS50010"/>
    </source>
</evidence>
<feature type="compositionally biased region" description="Polar residues" evidence="1">
    <location>
        <begin position="836"/>
        <end position="846"/>
    </location>
</feature>
<evidence type="ECO:0000313" key="4">
    <source>
        <dbReference type="Proteomes" id="UP000693946"/>
    </source>
</evidence>
<feature type="region of interest" description="Disordered" evidence="1">
    <location>
        <begin position="725"/>
        <end position="767"/>
    </location>
</feature>
<dbReference type="GO" id="GO:0030424">
    <property type="term" value="C:axon"/>
    <property type="evidence" value="ECO:0007669"/>
    <property type="project" value="TreeGrafter"/>
</dbReference>
<dbReference type="GO" id="GO:0007266">
    <property type="term" value="P:Rho protein signal transduction"/>
    <property type="evidence" value="ECO:0007669"/>
    <property type="project" value="TreeGrafter"/>
</dbReference>
<protein>
    <submittedName>
        <fullName evidence="3">Pleckstrin-likey domain-containing family G member 6</fullName>
    </submittedName>
</protein>
<dbReference type="InterPro" id="IPR000219">
    <property type="entry name" value="DH_dom"/>
</dbReference>
<keyword evidence="4" id="KW-1185">Reference proteome</keyword>
<dbReference type="EMBL" id="JAGKHQ010000021">
    <property type="protein sequence ID" value="KAG7475858.1"/>
    <property type="molecule type" value="Genomic_DNA"/>
</dbReference>
<comment type="caution">
    <text evidence="3">The sequence shown here is derived from an EMBL/GenBank/DDBJ whole genome shotgun (WGS) entry which is preliminary data.</text>
</comment>
<sequence>MDSTKPSFSSKSLHVNSGGGNESQTEEGPVLWKDTVDWERQRDSESRETDVVNGTPPAAEINLHHKGSADKQKFSTLGYQRRTKQKVVTDFATVSKGTSAGTRPRAALRQVLFSQGVSDKNPVSEERGQLDVLKRELEAFAVPVSLKWKWKEESQGTTLENNWTDIVHSHSTMSKMQRHQQEALWEFVHTELTYINKLIIIKDLVIAALVNLHLHGFLLEVTTEQLFSNVSSILSAHQLLWQEVIYPMLQEVRTTGKPFDPMMLEAGCLQFHERFPSYQHYCWEEENNLEFTRRQMESNPHFLTYVQWVETHPQCDRMRLGDMQAKPHQRVTKYPLLLKAVLRNTQDPHVQQILRGMLSSVNSFLDSINDYLRLKDEELALSISAQRVEGYEVEGISEEIDKHVREISQFDLTCPIRGVGPGVVRRLLLEENLKIRDRKDNKLEVVALLFSDVLLMTKVQKKGERLKVVRPPLALDKTSCIALKDGCSFLLVEIGELRSVMNVYIFAAGTAESCSTWVSTIHQAKVSLTNMRKMESNKQLENWKIQVETKPVKEAPTDHMETKEHFEDGLSEDLNMPPSLNGTVASKDAEAQYQTADDVITNSELAFWQAQPSDSKYKSVRKSVHGQQQAFKEYEWIEMGVRGYGGGNYAMEEEQIVESHMMKEQSMAFNQSTQWTPNLDLFNPSTAEDPRSNTIGRPNNFLPVGLPDVDYPTDEDSTLTFSYQPTVPKEERGGPEFQRVPGEGGLLRKGHSQSVNEDIRRRSSQSAYMKASSEVWGVSKDLKTPRLQRRRPVSVHQGLFTQTSRQYAKGSAQTWTAASNSSSNSDSDYHLKNKRNSVPSGQNTDSLRVLKLGSLKPNQGMFGYMHDRDTSDPVTFSESELPNLNLQNKMKTQRSASIPNIMIEGGHGLRLHSSRLYTLAQEQEIPFPNPGHCPSRLEGLLERAKVRVRDRDGLNPGRNVKKTNSRPYPPPSPSFSNTPSPSPSEGDRDTEWEEEEVELMRHRALTVSQGWKEQLVDGDEHESRNSVAFSEGVNVDWPGWCFDDEEVMDHLQPRDEGLLEDITRSLSFFDFRHFSEHEEGECSQV</sequence>
<dbReference type="GO" id="GO:0005886">
    <property type="term" value="C:plasma membrane"/>
    <property type="evidence" value="ECO:0007669"/>
    <property type="project" value="TreeGrafter"/>
</dbReference>
<dbReference type="AlphaFoldDB" id="A0AAV6PU79"/>
<name>A0AAV6PU79_SOLSE</name>
<gene>
    <name evidence="3" type="ORF">JOB18_038667</name>
</gene>
<reference evidence="3 4" key="1">
    <citation type="journal article" date="2021" name="Sci. Rep.">
        <title>Chromosome anchoring in Senegalese sole (Solea senegalensis) reveals sex-associated markers and genome rearrangements in flatfish.</title>
        <authorList>
            <person name="Guerrero-Cozar I."/>
            <person name="Gomez-Garrido J."/>
            <person name="Berbel C."/>
            <person name="Martinez-Blanch J.F."/>
            <person name="Alioto T."/>
            <person name="Claros M.G."/>
            <person name="Gagnaire P.A."/>
            <person name="Manchado M."/>
        </authorList>
    </citation>
    <scope>NUCLEOTIDE SEQUENCE [LARGE SCALE GENOMIC DNA]</scope>
    <source>
        <strain evidence="3">Sse05_10M</strain>
    </source>
</reference>
<feature type="region of interest" description="Disordered" evidence="1">
    <location>
        <begin position="811"/>
        <end position="846"/>
    </location>
</feature>
<dbReference type="PANTHER" id="PTHR13217:SF10">
    <property type="entry name" value="PLECKSTRIN HOMOLOGY DOMAIN-CONTAINING FAMILY G MEMBER 6 ISOFORM X1"/>
    <property type="match status" value="1"/>
</dbReference>
<dbReference type="Pfam" id="PF00621">
    <property type="entry name" value="RhoGEF"/>
    <property type="match status" value="1"/>
</dbReference>
<dbReference type="SMART" id="SM00233">
    <property type="entry name" value="PH"/>
    <property type="match status" value="1"/>
</dbReference>
<dbReference type="GO" id="GO:0030139">
    <property type="term" value="C:endocytic vesicle"/>
    <property type="evidence" value="ECO:0007669"/>
    <property type="project" value="TreeGrafter"/>
</dbReference>